<evidence type="ECO:0000313" key="3">
    <source>
        <dbReference type="EMBL" id="MBB4704416.1"/>
    </source>
</evidence>
<dbReference type="PANTHER" id="PTHR43092:SF2">
    <property type="entry name" value="HERCYNYLCYSTEINE SULFOXIDE LYASE"/>
    <property type="match status" value="1"/>
</dbReference>
<proteinExistence type="predicted"/>
<dbReference type="Proteomes" id="UP000542210">
    <property type="component" value="Unassembled WGS sequence"/>
</dbReference>
<dbReference type="InterPro" id="IPR015424">
    <property type="entry name" value="PyrdxlP-dep_Trfase"/>
</dbReference>
<dbReference type="EMBL" id="JACHND010000001">
    <property type="protein sequence ID" value="MBB4704416.1"/>
    <property type="molecule type" value="Genomic_DNA"/>
</dbReference>
<organism evidence="3 4">
    <name type="scientific">Sphaerisporangium siamense</name>
    <dbReference type="NCBI Taxonomy" id="795645"/>
    <lineage>
        <taxon>Bacteria</taxon>
        <taxon>Bacillati</taxon>
        <taxon>Actinomycetota</taxon>
        <taxon>Actinomycetes</taxon>
        <taxon>Streptosporangiales</taxon>
        <taxon>Streptosporangiaceae</taxon>
        <taxon>Sphaerisporangium</taxon>
    </lineage>
</organism>
<dbReference type="Gene3D" id="3.90.1150.10">
    <property type="entry name" value="Aspartate Aminotransferase, domain 1"/>
    <property type="match status" value="1"/>
</dbReference>
<feature type="domain" description="Aminotransferase class V" evidence="2">
    <location>
        <begin position="24"/>
        <end position="369"/>
    </location>
</feature>
<evidence type="ECO:0000259" key="2">
    <source>
        <dbReference type="Pfam" id="PF00266"/>
    </source>
</evidence>
<keyword evidence="3" id="KW-0413">Isomerase</keyword>
<dbReference type="InterPro" id="IPR000192">
    <property type="entry name" value="Aminotrans_V_dom"/>
</dbReference>
<evidence type="ECO:0000313" key="4">
    <source>
        <dbReference type="Proteomes" id="UP000542210"/>
    </source>
</evidence>
<evidence type="ECO:0000256" key="1">
    <source>
        <dbReference type="ARBA" id="ARBA00022898"/>
    </source>
</evidence>
<dbReference type="InterPro" id="IPR015421">
    <property type="entry name" value="PyrdxlP-dep_Trfase_major"/>
</dbReference>
<dbReference type="SUPFAM" id="SSF53383">
    <property type="entry name" value="PLP-dependent transferases"/>
    <property type="match status" value="1"/>
</dbReference>
<accession>A0A7W7DD59</accession>
<dbReference type="GO" id="GO:0045439">
    <property type="term" value="F:isopenicillin-N epimerase activity"/>
    <property type="evidence" value="ECO:0007669"/>
    <property type="project" value="UniProtKB-EC"/>
</dbReference>
<dbReference type="Pfam" id="PF00266">
    <property type="entry name" value="Aminotran_5"/>
    <property type="match status" value="1"/>
</dbReference>
<sequence>MNAEDFRLDPSVAHLNHGSFGAVPAVVRRRQDEFRAEADRDPDAYHATLGERVAKAREEVAAFLGADPGGLAFVENVTEGVAVALDSVPLAPGDRILVCDHAYGAVGIAARRRAGRAGAEVDTVTLPGRSDGEWSAEDAAAAFLAAVTPRTKVAIFDHVTSSTARLLPVRRLVEGLRALGVVTVVDAAHAPGMLEVDLGAIGADFWTGNLHKWAFAPRPCGVLAVAPAWRARVEPVIASFALEEGFPSSVEFQGTRDHTAWLAAPYGLRVLEELGAAETRERNAALALRGQRIVAEATGLAAWRGDAELSMRVLRLPRGVAVTYDAAEALSNEIFHTCGCRAGVKAWPDAGLLRVSAQVYNRESDFERLAAGLRSIFS</sequence>
<reference evidence="3 4" key="1">
    <citation type="submission" date="2020-08" db="EMBL/GenBank/DDBJ databases">
        <title>Sequencing the genomes of 1000 actinobacteria strains.</title>
        <authorList>
            <person name="Klenk H.-P."/>
        </authorList>
    </citation>
    <scope>NUCLEOTIDE SEQUENCE [LARGE SCALE GENOMIC DNA]</scope>
    <source>
        <strain evidence="3 4">DSM 45784</strain>
    </source>
</reference>
<dbReference type="AlphaFoldDB" id="A0A7W7DD59"/>
<keyword evidence="4" id="KW-1185">Reference proteome</keyword>
<gene>
    <name evidence="3" type="ORF">BJ982_005960</name>
</gene>
<protein>
    <submittedName>
        <fullName evidence="3">Isopenicillin-N epimerase</fullName>
        <ecNumber evidence="3">5.1.1.17</ecNumber>
    </submittedName>
</protein>
<dbReference type="Gene3D" id="3.40.640.10">
    <property type="entry name" value="Type I PLP-dependent aspartate aminotransferase-like (Major domain)"/>
    <property type="match status" value="1"/>
</dbReference>
<keyword evidence="1" id="KW-0663">Pyridoxal phosphate</keyword>
<dbReference type="EC" id="5.1.1.17" evidence="3"/>
<dbReference type="RefSeq" id="WP_203959070.1">
    <property type="nucleotide sequence ID" value="NZ_BOOV01000011.1"/>
</dbReference>
<dbReference type="InterPro" id="IPR015422">
    <property type="entry name" value="PyrdxlP-dep_Trfase_small"/>
</dbReference>
<comment type="caution">
    <text evidence="3">The sequence shown here is derived from an EMBL/GenBank/DDBJ whole genome shotgun (WGS) entry which is preliminary data.</text>
</comment>
<dbReference type="PANTHER" id="PTHR43092">
    <property type="entry name" value="L-CYSTEINE DESULFHYDRASE"/>
    <property type="match status" value="1"/>
</dbReference>
<name>A0A7W7DD59_9ACTN</name>